<evidence type="ECO:0000313" key="2">
    <source>
        <dbReference type="Proteomes" id="UP000006103"/>
    </source>
</evidence>
<organism evidence="1 2">
    <name type="scientific">Borreliella garinii PBr</name>
    <dbReference type="NCBI Taxonomy" id="498743"/>
    <lineage>
        <taxon>Bacteria</taxon>
        <taxon>Pseudomonadati</taxon>
        <taxon>Spirochaetota</taxon>
        <taxon>Spirochaetia</taxon>
        <taxon>Spirochaetales</taxon>
        <taxon>Borreliaceae</taxon>
        <taxon>Borreliella</taxon>
    </lineage>
</organism>
<geneLocation type="plasmid" evidence="1 2">
    <name>PBr_lp17</name>
</geneLocation>
<keyword evidence="1" id="KW-0614">Plasmid</keyword>
<dbReference type="AlphaFoldDB" id="B8F1P9"/>
<evidence type="ECO:0000313" key="1">
    <source>
        <dbReference type="EMBL" id="ACL34867.1"/>
    </source>
</evidence>
<sequence>MTHCLTYSKLHTNINNGVYVTMLIDDKNQEYFTLKEIQIMQNKSIKKIPFI</sequence>
<reference evidence="1 2" key="1">
    <citation type="journal article" date="2011" name="J. Bacteriol.">
        <title>Whole-genome sequences of two Borrelia afzelii and two Borrelia garinii Lyme disease agent isolates.</title>
        <authorList>
            <person name="Casjens S.R."/>
            <person name="Mongodin E.F."/>
            <person name="Qiu W.-G."/>
            <person name="Dunn J.J."/>
            <person name="Luft B.J."/>
            <person name="Fraser-Liggett C.M."/>
            <person name="Schutzer S.E."/>
        </authorList>
    </citation>
    <scope>NUCLEOTIDE SEQUENCE [LARGE SCALE GENOMIC DNA]</scope>
    <source>
        <strain evidence="1 2">PBr</strain>
    </source>
</reference>
<proteinExistence type="predicted"/>
<dbReference type="Proteomes" id="UP000006103">
    <property type="component" value="Plasmid PBr_lp17"/>
</dbReference>
<accession>B8F1P9</accession>
<name>B8F1P9_BORGR</name>
<gene>
    <name evidence="1" type="ORF">BGAPBR_D0001</name>
</gene>
<dbReference type="EMBL" id="CP001309">
    <property type="protein sequence ID" value="ACL34867.1"/>
    <property type="molecule type" value="Genomic_DNA"/>
</dbReference>
<protein>
    <submittedName>
        <fullName evidence="1">Uncharacterized protein</fullName>
    </submittedName>
</protein>
<keyword evidence="2" id="KW-1185">Reference proteome</keyword>